<accession>A0AAV8Y1V2</accession>
<evidence type="ECO:0000256" key="1">
    <source>
        <dbReference type="ARBA" id="ARBA00022737"/>
    </source>
</evidence>
<keyword evidence="1" id="KW-0677">Repeat</keyword>
<dbReference type="InterPro" id="IPR004087">
    <property type="entry name" value="KH_dom"/>
</dbReference>
<dbReference type="CDD" id="cd22430">
    <property type="entry name" value="KH-I_DDX43_DDX53"/>
    <property type="match status" value="1"/>
</dbReference>
<keyword evidence="2" id="KW-0694">RNA-binding</keyword>
<comment type="caution">
    <text evidence="5">The sequence shown here is derived from an EMBL/GenBank/DDBJ whole genome shotgun (WGS) entry which is preliminary data.</text>
</comment>
<organism evidence="5 6">
    <name type="scientific">Rhamnusium bicolor</name>
    <dbReference type="NCBI Taxonomy" id="1586634"/>
    <lineage>
        <taxon>Eukaryota</taxon>
        <taxon>Metazoa</taxon>
        <taxon>Ecdysozoa</taxon>
        <taxon>Arthropoda</taxon>
        <taxon>Hexapoda</taxon>
        <taxon>Insecta</taxon>
        <taxon>Pterygota</taxon>
        <taxon>Neoptera</taxon>
        <taxon>Endopterygota</taxon>
        <taxon>Coleoptera</taxon>
        <taxon>Polyphaga</taxon>
        <taxon>Cucujiformia</taxon>
        <taxon>Chrysomeloidea</taxon>
        <taxon>Cerambycidae</taxon>
        <taxon>Lepturinae</taxon>
        <taxon>Rhagiini</taxon>
        <taxon>Rhamnusium</taxon>
    </lineage>
</organism>
<dbReference type="Proteomes" id="UP001162156">
    <property type="component" value="Unassembled WGS sequence"/>
</dbReference>
<dbReference type="GO" id="GO:0003723">
    <property type="term" value="F:RNA binding"/>
    <property type="evidence" value="ECO:0007669"/>
    <property type="project" value="UniProtKB-UniRule"/>
</dbReference>
<reference evidence="5" key="1">
    <citation type="journal article" date="2023" name="Insect Mol. Biol.">
        <title>Genome sequencing provides insights into the evolution of gene families encoding plant cell wall-degrading enzymes in longhorned beetles.</title>
        <authorList>
            <person name="Shin N.R."/>
            <person name="Okamura Y."/>
            <person name="Kirsch R."/>
            <person name="Pauchet Y."/>
        </authorList>
    </citation>
    <scope>NUCLEOTIDE SEQUENCE</scope>
    <source>
        <strain evidence="5">RBIC_L_NR</strain>
    </source>
</reference>
<dbReference type="InterPro" id="IPR036612">
    <property type="entry name" value="KH_dom_type_1_sf"/>
</dbReference>
<feature type="compositionally biased region" description="Gly residues" evidence="3">
    <location>
        <begin position="31"/>
        <end position="48"/>
    </location>
</feature>
<feature type="compositionally biased region" description="Polar residues" evidence="3">
    <location>
        <begin position="69"/>
        <end position="81"/>
    </location>
</feature>
<dbReference type="GO" id="GO:0010468">
    <property type="term" value="P:regulation of gene expression"/>
    <property type="evidence" value="ECO:0007669"/>
    <property type="project" value="UniProtKB-ARBA"/>
</dbReference>
<protein>
    <recommendedName>
        <fullName evidence="4">K Homology domain-containing protein</fullName>
    </recommendedName>
</protein>
<dbReference type="SMART" id="SM00322">
    <property type="entry name" value="KH"/>
    <property type="match status" value="1"/>
</dbReference>
<feature type="domain" description="K Homology" evidence="4">
    <location>
        <begin position="115"/>
        <end position="184"/>
    </location>
</feature>
<dbReference type="Gene3D" id="3.30.1370.10">
    <property type="entry name" value="K Homology domain, type 1"/>
    <property type="match status" value="1"/>
</dbReference>
<keyword evidence="6" id="KW-1185">Reference proteome</keyword>
<proteinExistence type="predicted"/>
<evidence type="ECO:0000313" key="6">
    <source>
        <dbReference type="Proteomes" id="UP001162156"/>
    </source>
</evidence>
<dbReference type="InterPro" id="IPR004088">
    <property type="entry name" value="KH_dom_type_1"/>
</dbReference>
<feature type="region of interest" description="Disordered" evidence="3">
    <location>
        <begin position="21"/>
        <end position="111"/>
    </location>
</feature>
<dbReference type="EMBL" id="JANEYF010002621">
    <property type="protein sequence ID" value="KAJ8944165.1"/>
    <property type="molecule type" value="Genomic_DNA"/>
</dbReference>
<dbReference type="Pfam" id="PF00013">
    <property type="entry name" value="KH_1"/>
    <property type="match status" value="1"/>
</dbReference>
<dbReference type="SUPFAM" id="SSF54791">
    <property type="entry name" value="Eukaryotic type KH-domain (KH-domain type I)"/>
    <property type="match status" value="1"/>
</dbReference>
<evidence type="ECO:0000259" key="4">
    <source>
        <dbReference type="SMART" id="SM00322"/>
    </source>
</evidence>
<name>A0AAV8Y1V2_9CUCU</name>
<dbReference type="PROSITE" id="PS50084">
    <property type="entry name" value="KH_TYPE_1"/>
    <property type="match status" value="1"/>
</dbReference>
<dbReference type="AlphaFoldDB" id="A0AAV8Y1V2"/>
<evidence type="ECO:0000313" key="5">
    <source>
        <dbReference type="EMBL" id="KAJ8944165.1"/>
    </source>
</evidence>
<sequence length="237" mass="25962">MCDDWDDSAVVAPNYSYESRPIQTQTFGNSGFRGGGRGGGGRGRGGGFNRNNDRDRRFNRNDNAYDGFQRNSDGPPNNSFNRNDRGMGQFNRNSRGGAGGGNNRPFGDNWNRTSSDVSEVLNVPSRFVGRIIGRGGSKINELQTESGARIQVTKDTDGDDTVVKIFGDQKAVAKAKALISEITTDTIQVIEAKDIPHQEQRKPAIVDWQSFLKECVSNININSQVPALCTPRVYIGL</sequence>
<dbReference type="PANTHER" id="PTHR10288">
    <property type="entry name" value="KH DOMAIN CONTAINING RNA BINDING PROTEIN"/>
    <property type="match status" value="1"/>
</dbReference>
<gene>
    <name evidence="5" type="ORF">NQ314_009527</name>
</gene>
<evidence type="ECO:0000256" key="3">
    <source>
        <dbReference type="SAM" id="MobiDB-lite"/>
    </source>
</evidence>
<evidence type="ECO:0000256" key="2">
    <source>
        <dbReference type="PROSITE-ProRule" id="PRU00117"/>
    </source>
</evidence>
<feature type="compositionally biased region" description="Basic and acidic residues" evidence="3">
    <location>
        <begin position="51"/>
        <end position="60"/>
    </location>
</feature>